<evidence type="ECO:0000313" key="6">
    <source>
        <dbReference type="Proteomes" id="UP000221165"/>
    </source>
</evidence>
<evidence type="ECO:0000256" key="3">
    <source>
        <dbReference type="ARBA" id="ARBA00023274"/>
    </source>
</evidence>
<comment type="caution">
    <text evidence="5">The sequence shown here is derived from an EMBL/GenBank/DDBJ whole genome shotgun (WGS) entry which is preliminary data.</text>
</comment>
<dbReference type="PANTHER" id="PTHR12899:SF3">
    <property type="entry name" value="LARGE RIBOSOMAL SUBUNIT PROTEIN UL18M"/>
    <property type="match status" value="1"/>
</dbReference>
<dbReference type="InterPro" id="IPR005484">
    <property type="entry name" value="Ribosomal_uL18_bac/plant/anim"/>
</dbReference>
<dbReference type="InterPro" id="IPR057268">
    <property type="entry name" value="Ribosomal_L18"/>
</dbReference>
<proteinExistence type="inferred from homology"/>
<dbReference type="Pfam" id="PF00861">
    <property type="entry name" value="Ribosomal_L18p"/>
    <property type="match status" value="1"/>
</dbReference>
<evidence type="ECO:0000256" key="4">
    <source>
        <dbReference type="SAM" id="MobiDB-lite"/>
    </source>
</evidence>
<protein>
    <submittedName>
        <fullName evidence="5">Lsu ribosomal protein l18p</fullName>
    </submittedName>
</protein>
<comment type="similarity">
    <text evidence="1">Belongs to the universal ribosomal protein uL18 family.</text>
</comment>
<dbReference type="GO" id="GO:0003735">
    <property type="term" value="F:structural constituent of ribosome"/>
    <property type="evidence" value="ECO:0007669"/>
    <property type="project" value="InterPro"/>
</dbReference>
<gene>
    <name evidence="5" type="ORF">CSUI_003283</name>
</gene>
<dbReference type="Gene3D" id="3.30.420.100">
    <property type="match status" value="1"/>
</dbReference>
<dbReference type="EMBL" id="MIGC01001436">
    <property type="protein sequence ID" value="PHJ22866.1"/>
    <property type="molecule type" value="Genomic_DNA"/>
</dbReference>
<dbReference type="PANTHER" id="PTHR12899">
    <property type="entry name" value="39S RIBOSOMAL PROTEIN L18, MITOCHONDRIAL"/>
    <property type="match status" value="1"/>
</dbReference>
<evidence type="ECO:0000313" key="5">
    <source>
        <dbReference type="EMBL" id="PHJ22866.1"/>
    </source>
</evidence>
<keyword evidence="6" id="KW-1185">Reference proteome</keyword>
<keyword evidence="2 5" id="KW-0689">Ribosomal protein</keyword>
<dbReference type="CDD" id="cd00432">
    <property type="entry name" value="Ribosomal_L18_L5e"/>
    <property type="match status" value="1"/>
</dbReference>
<evidence type="ECO:0000256" key="2">
    <source>
        <dbReference type="ARBA" id="ARBA00022980"/>
    </source>
</evidence>
<dbReference type="OrthoDB" id="330259at2759"/>
<dbReference type="GO" id="GO:0008097">
    <property type="term" value="F:5S rRNA binding"/>
    <property type="evidence" value="ECO:0007669"/>
    <property type="project" value="TreeGrafter"/>
</dbReference>
<name>A0A2C6L652_9APIC</name>
<dbReference type="GO" id="GO:0006412">
    <property type="term" value="P:translation"/>
    <property type="evidence" value="ECO:0007669"/>
    <property type="project" value="InterPro"/>
</dbReference>
<dbReference type="GO" id="GO:0022625">
    <property type="term" value="C:cytosolic large ribosomal subunit"/>
    <property type="evidence" value="ECO:0007669"/>
    <property type="project" value="TreeGrafter"/>
</dbReference>
<accession>A0A2C6L652</accession>
<evidence type="ECO:0000256" key="1">
    <source>
        <dbReference type="ARBA" id="ARBA00007116"/>
    </source>
</evidence>
<organism evidence="5 6">
    <name type="scientific">Cystoisospora suis</name>
    <dbReference type="NCBI Taxonomy" id="483139"/>
    <lineage>
        <taxon>Eukaryota</taxon>
        <taxon>Sar</taxon>
        <taxon>Alveolata</taxon>
        <taxon>Apicomplexa</taxon>
        <taxon>Conoidasida</taxon>
        <taxon>Coccidia</taxon>
        <taxon>Eucoccidiorida</taxon>
        <taxon>Eimeriorina</taxon>
        <taxon>Sarcocystidae</taxon>
        <taxon>Cystoisospora</taxon>
    </lineage>
</organism>
<dbReference type="VEuPathDB" id="ToxoDB:CSUI_003283"/>
<dbReference type="SUPFAM" id="SSF53137">
    <property type="entry name" value="Translational machinery components"/>
    <property type="match status" value="1"/>
</dbReference>
<feature type="region of interest" description="Disordered" evidence="4">
    <location>
        <begin position="192"/>
        <end position="247"/>
    </location>
</feature>
<dbReference type="Proteomes" id="UP000221165">
    <property type="component" value="Unassembled WGS sequence"/>
</dbReference>
<reference evidence="5 6" key="1">
    <citation type="journal article" date="2017" name="Int. J. Parasitol.">
        <title>The genome of the protozoan parasite Cystoisospora suis and a reverse vaccinology approach to identify vaccine candidates.</title>
        <authorList>
            <person name="Palmieri N."/>
            <person name="Shrestha A."/>
            <person name="Ruttkowski B."/>
            <person name="Beck T."/>
            <person name="Vogl C."/>
            <person name="Tomley F."/>
            <person name="Blake D.P."/>
            <person name="Joachim A."/>
        </authorList>
    </citation>
    <scope>NUCLEOTIDE SEQUENCE [LARGE SCALE GENOMIC DNA]</scope>
    <source>
        <strain evidence="5 6">Wien I</strain>
    </source>
</reference>
<dbReference type="GeneID" id="94426692"/>
<keyword evidence="3" id="KW-0687">Ribonucleoprotein</keyword>
<dbReference type="AlphaFoldDB" id="A0A2C6L652"/>
<dbReference type="RefSeq" id="XP_067924543.1">
    <property type="nucleotide sequence ID" value="XM_068063481.1"/>
</dbReference>
<sequence>MDAAALYQRSCSLWQGAAWSYFCSPLRPRCADACAAGCHRCRGPAHFWARYEFSRYVFCLLFFWWAWQCCAAADVQVRSGPSFGCKFLRKSTWATVKHLQTRELIRKRGRCVPLGHAKPPSLLSLYRSSVLTAFLSTPFALGGFSLRNVRVLLQQERISHSRPRPSTALTWMYCSPGRHPAARALVGLRMRRGDPVPASSEPAHASTPGSLAGYSSEAPEILYGDPVSEGRPTATYRQSQGSRQGRLGCGRFGTVQEGREAASVTFKNGGLHGLLESDKVLLGEKRARLTLTLSNNQVHACIVDNRTQRTYAYASSFDACLREEIGSVQRKRGMVSRPHGGTMKAARAVGRLLARRALKRGIRSVFFDRKSYR</sequence>